<gene>
    <name evidence="5" type="ORF">FHU10_3226</name>
</gene>
<dbReference type="PROSITE" id="PS01124">
    <property type="entry name" value="HTH_ARAC_FAMILY_2"/>
    <property type="match status" value="1"/>
</dbReference>
<dbReference type="AlphaFoldDB" id="A0A542CZ93"/>
<evidence type="ECO:0000256" key="2">
    <source>
        <dbReference type="ARBA" id="ARBA00023125"/>
    </source>
</evidence>
<dbReference type="InterPro" id="IPR009057">
    <property type="entry name" value="Homeodomain-like_sf"/>
</dbReference>
<dbReference type="Gene3D" id="1.10.10.60">
    <property type="entry name" value="Homeodomain-like"/>
    <property type="match status" value="1"/>
</dbReference>
<dbReference type="PANTHER" id="PTHR43280:SF29">
    <property type="entry name" value="ARAC-FAMILY TRANSCRIPTIONAL REGULATOR"/>
    <property type="match status" value="1"/>
</dbReference>
<keyword evidence="3" id="KW-0804">Transcription</keyword>
<dbReference type="EMBL" id="VISQ01000001">
    <property type="protein sequence ID" value="TVZ70638.1"/>
    <property type="molecule type" value="Genomic_DNA"/>
</dbReference>
<keyword evidence="2 5" id="KW-0238">DNA-binding</keyword>
<evidence type="ECO:0000259" key="4">
    <source>
        <dbReference type="PROSITE" id="PS01124"/>
    </source>
</evidence>
<reference evidence="5" key="1">
    <citation type="submission" date="2019-06" db="EMBL/GenBank/DDBJ databases">
        <authorList>
            <person name="Deangelis K."/>
            <person name="Huntemann M."/>
            <person name="Clum A."/>
            <person name="Pillay M."/>
            <person name="Palaniappan K."/>
            <person name="Varghese N."/>
            <person name="Mikhailova N."/>
            <person name="Stamatis D."/>
            <person name="Reddy T."/>
            <person name="Daum C."/>
            <person name="Shapiro N."/>
            <person name="Ivanova N."/>
            <person name="Kyrpides N."/>
            <person name="Woyke T."/>
        </authorList>
    </citation>
    <scope>NUCLEOTIDE SEQUENCE [LARGE SCALE GENOMIC DNA]</scope>
    <source>
        <strain evidence="5">128R</strain>
    </source>
</reference>
<dbReference type="GO" id="GO:0043565">
    <property type="term" value="F:sequence-specific DNA binding"/>
    <property type="evidence" value="ECO:0007669"/>
    <property type="project" value="InterPro"/>
</dbReference>
<dbReference type="SMART" id="SM00342">
    <property type="entry name" value="HTH_ARAC"/>
    <property type="match status" value="1"/>
</dbReference>
<keyword evidence="1" id="KW-0805">Transcription regulation</keyword>
<sequence>MRWRTIARWVTTEQQIEQGNAKAKLNWRLIFHNALASANWVSALQPLGAALIPPLCYLVLILQVRGPLGWRVVGHIYLEPALNLARLARKMGIPARKVSQAINQQAGMNVSQYVNQLRIQQAAQWLSCSDRPVTEIMLEAGFSTKSNFNREFLRVQGMSLSEWRKSYAVDS</sequence>
<accession>A0A542CZ93</accession>
<dbReference type="GO" id="GO:0003700">
    <property type="term" value="F:DNA-binding transcription factor activity"/>
    <property type="evidence" value="ECO:0007669"/>
    <property type="project" value="InterPro"/>
</dbReference>
<reference evidence="5" key="2">
    <citation type="submission" date="2019-08" db="EMBL/GenBank/DDBJ databases">
        <title>Investigation of anaerobic lignin degradation for improved lignocellulosic biofuels.</title>
        <authorList>
            <person name="Deangelis K.PhD."/>
        </authorList>
    </citation>
    <scope>NUCLEOTIDE SEQUENCE [LARGE SCALE GENOMIC DNA]</scope>
    <source>
        <strain evidence="5">128R</strain>
    </source>
</reference>
<organism evidence="5">
    <name type="scientific">Serratia fonticola</name>
    <dbReference type="NCBI Taxonomy" id="47917"/>
    <lineage>
        <taxon>Bacteria</taxon>
        <taxon>Pseudomonadati</taxon>
        <taxon>Pseudomonadota</taxon>
        <taxon>Gammaproteobacteria</taxon>
        <taxon>Enterobacterales</taxon>
        <taxon>Yersiniaceae</taxon>
        <taxon>Serratia</taxon>
    </lineage>
</organism>
<feature type="domain" description="HTH araC/xylS-type" evidence="4">
    <location>
        <begin position="78"/>
        <end position="166"/>
    </location>
</feature>
<dbReference type="SUPFAM" id="SSF46689">
    <property type="entry name" value="Homeodomain-like"/>
    <property type="match status" value="1"/>
</dbReference>
<dbReference type="PANTHER" id="PTHR43280">
    <property type="entry name" value="ARAC-FAMILY TRANSCRIPTIONAL REGULATOR"/>
    <property type="match status" value="1"/>
</dbReference>
<evidence type="ECO:0000256" key="3">
    <source>
        <dbReference type="ARBA" id="ARBA00023163"/>
    </source>
</evidence>
<evidence type="ECO:0000256" key="1">
    <source>
        <dbReference type="ARBA" id="ARBA00023015"/>
    </source>
</evidence>
<dbReference type="Pfam" id="PF12833">
    <property type="entry name" value="HTH_18"/>
    <property type="match status" value="1"/>
</dbReference>
<protein>
    <submittedName>
        <fullName evidence="5">AraC-like DNA-binding protein</fullName>
    </submittedName>
</protein>
<evidence type="ECO:0000313" key="5">
    <source>
        <dbReference type="EMBL" id="TVZ70638.1"/>
    </source>
</evidence>
<proteinExistence type="predicted"/>
<comment type="caution">
    <text evidence="5">The sequence shown here is derived from an EMBL/GenBank/DDBJ whole genome shotgun (WGS) entry which is preliminary data.</text>
</comment>
<dbReference type="InterPro" id="IPR018060">
    <property type="entry name" value="HTH_AraC"/>
</dbReference>
<name>A0A542CZ93_SERFO</name>